<accession>A0A1R4HB57</accession>
<protein>
    <submittedName>
        <fullName evidence="1">Uncharacterized protein</fullName>
    </submittedName>
</protein>
<keyword evidence="2" id="KW-1185">Reference proteome</keyword>
<sequence>MARAGTPFTSTGGTADSACTEYKAKATTLIGKNNFECLFMISTLTQ</sequence>
<reference evidence="2" key="1">
    <citation type="submission" date="2017-02" db="EMBL/GenBank/DDBJ databases">
        <authorList>
            <person name="Daims H."/>
        </authorList>
    </citation>
    <scope>NUCLEOTIDE SEQUENCE [LARGE SCALE GENOMIC DNA]</scope>
</reference>
<evidence type="ECO:0000313" key="2">
    <source>
        <dbReference type="Proteomes" id="UP000195442"/>
    </source>
</evidence>
<organism evidence="1 2">
    <name type="scientific">Crenothrix polyspora</name>
    <dbReference type="NCBI Taxonomy" id="360316"/>
    <lineage>
        <taxon>Bacteria</taxon>
        <taxon>Pseudomonadati</taxon>
        <taxon>Pseudomonadota</taxon>
        <taxon>Gammaproteobacteria</taxon>
        <taxon>Methylococcales</taxon>
        <taxon>Crenotrichaceae</taxon>
        <taxon>Crenothrix</taxon>
    </lineage>
</organism>
<name>A0A1R4HB57_9GAMM</name>
<evidence type="ECO:0000313" key="1">
    <source>
        <dbReference type="EMBL" id="SJM93449.1"/>
    </source>
</evidence>
<dbReference type="AlphaFoldDB" id="A0A1R4HB57"/>
<proteinExistence type="predicted"/>
<dbReference type="Proteomes" id="UP000195442">
    <property type="component" value="Unassembled WGS sequence"/>
</dbReference>
<dbReference type="EMBL" id="FUKJ01000259">
    <property type="protein sequence ID" value="SJM93449.1"/>
    <property type="molecule type" value="Genomic_DNA"/>
</dbReference>
<gene>
    <name evidence="1" type="ORF">CRENPOLYSF2_3310003</name>
</gene>